<dbReference type="SUPFAM" id="SSF48179">
    <property type="entry name" value="6-phosphogluconate dehydrogenase C-terminal domain-like"/>
    <property type="match status" value="1"/>
</dbReference>
<evidence type="ECO:0000313" key="6">
    <source>
        <dbReference type="Proteomes" id="UP000603940"/>
    </source>
</evidence>
<keyword evidence="6" id="KW-1185">Reference proteome</keyword>
<dbReference type="EMBL" id="JACTUZ010000021">
    <property type="protein sequence ID" value="MBC9176857.1"/>
    <property type="molecule type" value="Genomic_DNA"/>
</dbReference>
<dbReference type="Pfam" id="PF03446">
    <property type="entry name" value="NAD_binding_2"/>
    <property type="match status" value="1"/>
</dbReference>
<dbReference type="Gene3D" id="1.10.1040.10">
    <property type="entry name" value="N-(1-d-carboxylethyl)-l-norvaline Dehydrogenase, domain 2"/>
    <property type="match status" value="1"/>
</dbReference>
<dbReference type="InterPro" id="IPR015815">
    <property type="entry name" value="HIBADH-related"/>
</dbReference>
<dbReference type="Proteomes" id="UP000603940">
    <property type="component" value="Unassembled WGS sequence"/>
</dbReference>
<evidence type="ECO:0000256" key="1">
    <source>
        <dbReference type="ARBA" id="ARBA00023002"/>
    </source>
</evidence>
<accession>A0ABR7R507</accession>
<gene>
    <name evidence="5" type="ORF">IBL25_07870</name>
</gene>
<evidence type="ECO:0000259" key="4">
    <source>
        <dbReference type="Pfam" id="PF14833"/>
    </source>
</evidence>
<organism evidence="5 6">
    <name type="scientific">Pseudoroseomonas ludipueritiae</name>
    <dbReference type="NCBI Taxonomy" id="198093"/>
    <lineage>
        <taxon>Bacteria</taxon>
        <taxon>Pseudomonadati</taxon>
        <taxon>Pseudomonadota</taxon>
        <taxon>Alphaproteobacteria</taxon>
        <taxon>Acetobacterales</taxon>
        <taxon>Acetobacteraceae</taxon>
        <taxon>Pseudoroseomonas</taxon>
    </lineage>
</organism>
<dbReference type="InterPro" id="IPR013328">
    <property type="entry name" value="6PGD_dom2"/>
</dbReference>
<dbReference type="PIRSF" id="PIRSF000103">
    <property type="entry name" value="HIBADH"/>
    <property type="match status" value="1"/>
</dbReference>
<dbReference type="PANTHER" id="PTHR43060">
    <property type="entry name" value="3-HYDROXYISOBUTYRATE DEHYDROGENASE-LIKE 1, MITOCHONDRIAL-RELATED"/>
    <property type="match status" value="1"/>
</dbReference>
<dbReference type="SUPFAM" id="SSF51735">
    <property type="entry name" value="NAD(P)-binding Rossmann-fold domains"/>
    <property type="match status" value="1"/>
</dbReference>
<dbReference type="Pfam" id="PF14833">
    <property type="entry name" value="NAD_binding_11"/>
    <property type="match status" value="1"/>
</dbReference>
<evidence type="ECO:0000256" key="2">
    <source>
        <dbReference type="ARBA" id="ARBA00023027"/>
    </source>
</evidence>
<dbReference type="PANTHER" id="PTHR43060:SF15">
    <property type="entry name" value="3-HYDROXYISOBUTYRATE DEHYDROGENASE-LIKE 1, MITOCHONDRIAL-RELATED"/>
    <property type="match status" value="1"/>
</dbReference>
<protein>
    <submittedName>
        <fullName evidence="5">NAD(P)-dependent oxidoreductase</fullName>
    </submittedName>
</protein>
<dbReference type="Gene3D" id="3.40.50.720">
    <property type="entry name" value="NAD(P)-binding Rossmann-like Domain"/>
    <property type="match status" value="1"/>
</dbReference>
<evidence type="ECO:0000259" key="3">
    <source>
        <dbReference type="Pfam" id="PF03446"/>
    </source>
</evidence>
<keyword evidence="2" id="KW-0520">NAD</keyword>
<feature type="domain" description="6-phosphogluconate dehydrogenase NADP-binding" evidence="3">
    <location>
        <begin position="12"/>
        <end position="168"/>
    </location>
</feature>
<dbReference type="InterPro" id="IPR006115">
    <property type="entry name" value="6PGDH_NADP-bd"/>
</dbReference>
<dbReference type="InterPro" id="IPR029154">
    <property type="entry name" value="HIBADH-like_NADP-bd"/>
</dbReference>
<reference evidence="5 6" key="1">
    <citation type="journal article" date="2009" name="Int. J. Syst. Evol. Microbiol.">
        <title>Transfer of Teichococcus ludipueritiae and Muricoccus roseus to the genus Roseomonas, as Roseomonas ludipueritiae comb. nov. and Roseomonas rosea comb. nov., respectively, and emended description of the genus Roseomonas.</title>
        <authorList>
            <person name="Sanchez-Porro C."/>
            <person name="Gallego V."/>
            <person name="Busse H.J."/>
            <person name="Kampfer P."/>
            <person name="Ventosa A."/>
        </authorList>
    </citation>
    <scope>NUCLEOTIDE SEQUENCE [LARGE SCALE GENOMIC DNA]</scope>
    <source>
        <strain evidence="5 6">DSM 14915</strain>
    </source>
</reference>
<dbReference type="RefSeq" id="WP_187778000.1">
    <property type="nucleotide sequence ID" value="NZ_JACTUZ010000021.1"/>
</dbReference>
<comment type="caution">
    <text evidence="5">The sequence shown here is derived from an EMBL/GenBank/DDBJ whole genome shotgun (WGS) entry which is preliminary data.</text>
</comment>
<name>A0ABR7R507_9PROT</name>
<dbReference type="InterPro" id="IPR036291">
    <property type="entry name" value="NAD(P)-bd_dom_sf"/>
</dbReference>
<keyword evidence="1" id="KW-0560">Oxidoreductase</keyword>
<evidence type="ECO:0000313" key="5">
    <source>
        <dbReference type="EMBL" id="MBC9176857.1"/>
    </source>
</evidence>
<sequence length="318" mass="32467">MSASAPDAPVRRIGFIGIGNMGWPMAARLHAAGFELTVCDAVPGRAARFASEIGGIAADHGVAAARGADAVITILPTSKQVAEVVAEIREVLAPDTLFIEMSSGAPGVTRRLAEELAGKGVTLVDAPVSGGVPRARTGELAIMAGGEAAALDRAEPVLRAMSTSIHRCGGVGAGQAMKALNNLASAGGFLIGIEALLIGQRFGLDPALMVDVLNASTGMNNSTQKKFKQFVLSRRFDSGFGLDLMVKDLTIALEVGREGGTPTPFAALCREMAASAGAMLGPGEDHTAFARFSEQLAGEALGMRHHAAGTPAQGNQGA</sequence>
<dbReference type="InterPro" id="IPR008927">
    <property type="entry name" value="6-PGluconate_DH-like_C_sf"/>
</dbReference>
<feature type="domain" description="3-hydroxyisobutyrate dehydrogenase-like NAD-binding" evidence="4">
    <location>
        <begin position="172"/>
        <end position="291"/>
    </location>
</feature>
<proteinExistence type="predicted"/>